<comment type="caution">
    <text evidence="2">The sequence shown here is derived from an EMBL/GenBank/DDBJ whole genome shotgun (WGS) entry which is preliminary data.</text>
</comment>
<feature type="compositionally biased region" description="Polar residues" evidence="1">
    <location>
        <begin position="227"/>
        <end position="256"/>
    </location>
</feature>
<feature type="compositionally biased region" description="Basic and acidic residues" evidence="1">
    <location>
        <begin position="130"/>
        <end position="141"/>
    </location>
</feature>
<proteinExistence type="predicted"/>
<evidence type="ECO:0000256" key="1">
    <source>
        <dbReference type="SAM" id="MobiDB-lite"/>
    </source>
</evidence>
<dbReference type="AlphaFoldDB" id="A0AAD9ZT48"/>
<feature type="compositionally biased region" description="Basic and acidic residues" evidence="1">
    <location>
        <begin position="110"/>
        <end position="119"/>
    </location>
</feature>
<feature type="compositionally biased region" description="Low complexity" evidence="1">
    <location>
        <begin position="1"/>
        <end position="21"/>
    </location>
</feature>
<evidence type="ECO:0000313" key="3">
    <source>
        <dbReference type="Proteomes" id="UP001281410"/>
    </source>
</evidence>
<feature type="compositionally biased region" description="Polar residues" evidence="1">
    <location>
        <begin position="91"/>
        <end position="107"/>
    </location>
</feature>
<gene>
    <name evidence="2" type="ORF">Dsin_029460</name>
</gene>
<dbReference type="Proteomes" id="UP001281410">
    <property type="component" value="Unassembled WGS sequence"/>
</dbReference>
<dbReference type="EMBL" id="JANJYJ010000009">
    <property type="protein sequence ID" value="KAK3189899.1"/>
    <property type="molecule type" value="Genomic_DNA"/>
</dbReference>
<organism evidence="2 3">
    <name type="scientific">Dipteronia sinensis</name>
    <dbReference type="NCBI Taxonomy" id="43782"/>
    <lineage>
        <taxon>Eukaryota</taxon>
        <taxon>Viridiplantae</taxon>
        <taxon>Streptophyta</taxon>
        <taxon>Embryophyta</taxon>
        <taxon>Tracheophyta</taxon>
        <taxon>Spermatophyta</taxon>
        <taxon>Magnoliopsida</taxon>
        <taxon>eudicotyledons</taxon>
        <taxon>Gunneridae</taxon>
        <taxon>Pentapetalae</taxon>
        <taxon>rosids</taxon>
        <taxon>malvids</taxon>
        <taxon>Sapindales</taxon>
        <taxon>Sapindaceae</taxon>
        <taxon>Hippocastanoideae</taxon>
        <taxon>Acereae</taxon>
        <taxon>Dipteronia</taxon>
    </lineage>
</organism>
<accession>A0AAD9ZT48</accession>
<protein>
    <submittedName>
        <fullName evidence="2">Uncharacterized protein</fullName>
    </submittedName>
</protein>
<feature type="compositionally biased region" description="Basic and acidic residues" evidence="1">
    <location>
        <begin position="215"/>
        <end position="226"/>
    </location>
</feature>
<feature type="compositionally biased region" description="Basic and acidic residues" evidence="1">
    <location>
        <begin position="190"/>
        <end position="203"/>
    </location>
</feature>
<keyword evidence="3" id="KW-1185">Reference proteome</keyword>
<sequence>MDPMTGSGPSQASGSGTSGQAKAEKDGGDDTEEGSLFQVGDPPAGRNCNTSKISGSHVGDGNLSLSTMETSLPEDAPKHPLAHQMDELDTKNNLSNSYTVQESTSSAPGERPEDYKHCLGEPQEGQNPIKHRETEASDKEISSASGHKPADECSLDGPKHDQNPLQRRDNEEDSSAAPDNKTVVISSENIGEKRADNHPHVDELAEEDPINPLQHETKELNDHQEQDSSTPDNRTSPPLITSQRDISANTSSSVTADKSCPK</sequence>
<feature type="region of interest" description="Disordered" evidence="1">
    <location>
        <begin position="1"/>
        <end position="262"/>
    </location>
</feature>
<reference evidence="2" key="1">
    <citation type="journal article" date="2023" name="Plant J.">
        <title>Genome sequences and population genomics provide insights into the demographic history, inbreeding, and mutation load of two 'living fossil' tree species of Dipteronia.</title>
        <authorList>
            <person name="Feng Y."/>
            <person name="Comes H.P."/>
            <person name="Chen J."/>
            <person name="Zhu S."/>
            <person name="Lu R."/>
            <person name="Zhang X."/>
            <person name="Li P."/>
            <person name="Qiu J."/>
            <person name="Olsen K.M."/>
            <person name="Qiu Y."/>
        </authorList>
    </citation>
    <scope>NUCLEOTIDE SEQUENCE</scope>
    <source>
        <strain evidence="2">NBL</strain>
    </source>
</reference>
<name>A0AAD9ZT48_9ROSI</name>
<feature type="compositionally biased region" description="Basic and acidic residues" evidence="1">
    <location>
        <begin position="157"/>
        <end position="170"/>
    </location>
</feature>
<evidence type="ECO:0000313" key="2">
    <source>
        <dbReference type="EMBL" id="KAK3189899.1"/>
    </source>
</evidence>